<feature type="domain" description="Lipid/polyisoprenoid-binding YceI-like" evidence="2">
    <location>
        <begin position="23"/>
        <end position="189"/>
    </location>
</feature>
<dbReference type="InterPro" id="IPR007372">
    <property type="entry name" value="Lipid/polyisoprenoid-bd_YceI"/>
</dbReference>
<evidence type="ECO:0000313" key="3">
    <source>
        <dbReference type="EMBL" id="SDM65375.1"/>
    </source>
</evidence>
<accession>A0A1G9V0E5</accession>
<dbReference type="RefSeq" id="WP_090705408.1">
    <property type="nucleotide sequence ID" value="NZ_FNHH01000018.1"/>
</dbReference>
<keyword evidence="4" id="KW-1185">Reference proteome</keyword>
<dbReference type="EMBL" id="FNHH01000018">
    <property type="protein sequence ID" value="SDM65375.1"/>
    <property type="molecule type" value="Genomic_DNA"/>
</dbReference>
<dbReference type="PANTHER" id="PTHR34406:SF1">
    <property type="entry name" value="PROTEIN YCEI"/>
    <property type="match status" value="1"/>
</dbReference>
<protein>
    <submittedName>
        <fullName evidence="3">Polyisoprenoid-binding protein YceI</fullName>
    </submittedName>
</protein>
<organism evidence="3 4">
    <name type="scientific">Daejeonella rubra</name>
    <dbReference type="NCBI Taxonomy" id="990371"/>
    <lineage>
        <taxon>Bacteria</taxon>
        <taxon>Pseudomonadati</taxon>
        <taxon>Bacteroidota</taxon>
        <taxon>Sphingobacteriia</taxon>
        <taxon>Sphingobacteriales</taxon>
        <taxon>Sphingobacteriaceae</taxon>
        <taxon>Daejeonella</taxon>
    </lineage>
</organism>
<dbReference type="Gene3D" id="2.40.128.110">
    <property type="entry name" value="Lipid/polyisoprenoid-binding, YceI-like"/>
    <property type="match status" value="1"/>
</dbReference>
<feature type="signal peptide" evidence="1">
    <location>
        <begin position="1"/>
        <end position="20"/>
    </location>
</feature>
<evidence type="ECO:0000256" key="1">
    <source>
        <dbReference type="SAM" id="SignalP"/>
    </source>
</evidence>
<evidence type="ECO:0000313" key="4">
    <source>
        <dbReference type="Proteomes" id="UP000199226"/>
    </source>
</evidence>
<dbReference type="Proteomes" id="UP000199226">
    <property type="component" value="Unassembled WGS sequence"/>
</dbReference>
<dbReference type="PANTHER" id="PTHR34406">
    <property type="entry name" value="PROTEIN YCEI"/>
    <property type="match status" value="1"/>
</dbReference>
<gene>
    <name evidence="3" type="ORF">SAMN05421813_11859</name>
</gene>
<dbReference type="SMART" id="SM00867">
    <property type="entry name" value="YceI"/>
    <property type="match status" value="1"/>
</dbReference>
<name>A0A1G9V0E5_9SPHI</name>
<feature type="chain" id="PRO_5011592284" evidence="1">
    <location>
        <begin position="21"/>
        <end position="192"/>
    </location>
</feature>
<keyword evidence="1" id="KW-0732">Signal</keyword>
<dbReference type="InterPro" id="IPR036761">
    <property type="entry name" value="TTHA0802/YceI-like_sf"/>
</dbReference>
<dbReference type="AlphaFoldDB" id="A0A1G9V0E5"/>
<reference evidence="4" key="1">
    <citation type="submission" date="2016-10" db="EMBL/GenBank/DDBJ databases">
        <authorList>
            <person name="Varghese N."/>
            <person name="Submissions S."/>
        </authorList>
    </citation>
    <scope>NUCLEOTIDE SEQUENCE [LARGE SCALE GENOMIC DNA]</scope>
    <source>
        <strain evidence="4">DSM 24536</strain>
    </source>
</reference>
<evidence type="ECO:0000259" key="2">
    <source>
        <dbReference type="SMART" id="SM00867"/>
    </source>
</evidence>
<dbReference type="SUPFAM" id="SSF101874">
    <property type="entry name" value="YceI-like"/>
    <property type="match status" value="1"/>
</dbReference>
<dbReference type="Pfam" id="PF04264">
    <property type="entry name" value="YceI"/>
    <property type="match status" value="1"/>
</dbReference>
<proteinExistence type="predicted"/>
<dbReference type="OrthoDB" id="9811006at2"/>
<sequence>MKKSILIALLAILSQASTFAQTTWNVDKAHSKLNFTVVHLGISDVEGLFKNFDVTIKSSKPDFSDGIFELSADISSINTEIEMRDNHLKSPDFFDASKFPKLTFKSTSIKPNGKNKYTLSGNLTMHGITKPVSLNLTYRGTILHPMTKANVAGFQLTGTLSRKDFNLGSGFPAPMISDEVEIKADGEFAVAK</sequence>